<evidence type="ECO:0000313" key="15">
    <source>
        <dbReference type="EMBL" id="PIS06226.1"/>
    </source>
</evidence>
<evidence type="ECO:0000256" key="6">
    <source>
        <dbReference type="ARBA" id="ARBA00022723"/>
    </source>
</evidence>
<keyword evidence="7" id="KW-0274">FAD</keyword>
<feature type="transmembrane region" description="Helical" evidence="13">
    <location>
        <begin position="158"/>
        <end position="174"/>
    </location>
</feature>
<evidence type="ECO:0000259" key="14">
    <source>
        <dbReference type="PROSITE" id="PS51384"/>
    </source>
</evidence>
<comment type="subcellular location">
    <subcellularLocation>
        <location evidence="2">Membrane</location>
        <topology evidence="2">Multi-pass membrane protein</topology>
    </subcellularLocation>
</comment>
<dbReference type="InterPro" id="IPR050415">
    <property type="entry name" value="MRET"/>
</dbReference>
<dbReference type="Pfam" id="PF08022">
    <property type="entry name" value="FAD_binding_8"/>
    <property type="match status" value="1"/>
</dbReference>
<sequence>MKKNSQLNHAWLTIVVLAIIPIGLWFLAPPSLPRFSSLLAIASSFGQLTALVGMALFSISLILSGRFIFLDKYFKGLNNVYAKHSLIGQWAFILFLIHPLLLIFKYAGGSLAGAVYFFSLSSDLPKNLGIMSLGLMVLLIVLTLYLRPKYNLWKITHKFFGLAFFLGSLHALLIPSDISRYAPLKFYMFSLAFLGVTVFVYRTILGKYLVKKYSYIIESVVLLNDKVWEISLKPQTKKLKFRAGQFIFISFIDPSISKESHPFTISSRPEDDLLKITVKGLGDYTNKMVNLKPGSIAKVEGPFGSFSHQNAVYKNQIWIAGGIGITPFLSMAQSLQKDDDYSIDLFYCLKNDSESIYLDFLRSLNPKLKVHLFCYDKSGYLNADTINNVSGALAEKDIFICAPMSMIESLKQQIVGLGVDKKLIHSEEFNF</sequence>
<feature type="transmembrane region" description="Helical" evidence="13">
    <location>
        <begin position="48"/>
        <end position="69"/>
    </location>
</feature>
<comment type="cofactor">
    <cofactor evidence="1">
        <name>FAD</name>
        <dbReference type="ChEBI" id="CHEBI:57692"/>
    </cofactor>
</comment>
<dbReference type="AlphaFoldDB" id="A0A2H0W4D7"/>
<feature type="transmembrane region" description="Helical" evidence="13">
    <location>
        <begin position="186"/>
        <end position="205"/>
    </location>
</feature>
<keyword evidence="9" id="KW-0560">Oxidoreductase</keyword>
<evidence type="ECO:0000256" key="8">
    <source>
        <dbReference type="ARBA" id="ARBA00022989"/>
    </source>
</evidence>
<dbReference type="Pfam" id="PF01794">
    <property type="entry name" value="Ferric_reduct"/>
    <property type="match status" value="1"/>
</dbReference>
<evidence type="ECO:0000256" key="10">
    <source>
        <dbReference type="ARBA" id="ARBA00023004"/>
    </source>
</evidence>
<organism evidence="15 16">
    <name type="scientific">Candidatus Buchananbacteria bacterium CG10_big_fil_rev_8_21_14_0_10_33_19</name>
    <dbReference type="NCBI Taxonomy" id="1974525"/>
    <lineage>
        <taxon>Bacteria</taxon>
        <taxon>Candidatus Buchananiibacteriota</taxon>
    </lineage>
</organism>
<evidence type="ECO:0000256" key="5">
    <source>
        <dbReference type="ARBA" id="ARBA00022714"/>
    </source>
</evidence>
<feature type="transmembrane region" description="Helical" evidence="13">
    <location>
        <begin position="90"/>
        <end position="108"/>
    </location>
</feature>
<keyword evidence="12 13" id="KW-0472">Membrane</keyword>
<dbReference type="PANTHER" id="PTHR47354:SF8">
    <property type="entry name" value="1,2-PHENYLACETYL-COA EPOXIDASE, SUBUNIT E"/>
    <property type="match status" value="1"/>
</dbReference>
<feature type="domain" description="FAD-binding FR-type" evidence="14">
    <location>
        <begin position="210"/>
        <end position="309"/>
    </location>
</feature>
<evidence type="ECO:0000256" key="2">
    <source>
        <dbReference type="ARBA" id="ARBA00004141"/>
    </source>
</evidence>
<evidence type="ECO:0000256" key="13">
    <source>
        <dbReference type="SAM" id="Phobius"/>
    </source>
</evidence>
<dbReference type="PRINTS" id="PR00409">
    <property type="entry name" value="PHDIOXRDTASE"/>
</dbReference>
<evidence type="ECO:0000313" key="16">
    <source>
        <dbReference type="Proteomes" id="UP000229056"/>
    </source>
</evidence>
<name>A0A2H0W4D7_9BACT</name>
<dbReference type="InterPro" id="IPR001433">
    <property type="entry name" value="OxRdtase_FAD/NAD-bd"/>
</dbReference>
<dbReference type="Gene3D" id="3.40.50.80">
    <property type="entry name" value="Nucleotide-binding domain of ferredoxin-NADP reductase (FNR) module"/>
    <property type="match status" value="1"/>
</dbReference>
<evidence type="ECO:0000256" key="12">
    <source>
        <dbReference type="ARBA" id="ARBA00023136"/>
    </source>
</evidence>
<keyword evidence="4 13" id="KW-0812">Transmembrane</keyword>
<proteinExistence type="predicted"/>
<dbReference type="Pfam" id="PF00175">
    <property type="entry name" value="NAD_binding_1"/>
    <property type="match status" value="1"/>
</dbReference>
<dbReference type="InterPro" id="IPR013130">
    <property type="entry name" value="Fe3_Rdtase_TM_dom"/>
</dbReference>
<dbReference type="CDD" id="cd06198">
    <property type="entry name" value="FNR_like_3"/>
    <property type="match status" value="1"/>
</dbReference>
<gene>
    <name evidence="15" type="ORF">COT80_01490</name>
</gene>
<dbReference type="PANTHER" id="PTHR47354">
    <property type="entry name" value="NADH OXIDOREDUCTASE HCR"/>
    <property type="match status" value="1"/>
</dbReference>
<feature type="transmembrane region" description="Helical" evidence="13">
    <location>
        <begin position="128"/>
        <end position="146"/>
    </location>
</feature>
<keyword evidence="6" id="KW-0479">Metal-binding</keyword>
<dbReference type="SUPFAM" id="SSF63380">
    <property type="entry name" value="Riboflavin synthase domain-like"/>
    <property type="match status" value="1"/>
</dbReference>
<comment type="caution">
    <text evidence="15">The sequence shown here is derived from an EMBL/GenBank/DDBJ whole genome shotgun (WGS) entry which is preliminary data.</text>
</comment>
<dbReference type="GO" id="GO:0046872">
    <property type="term" value="F:metal ion binding"/>
    <property type="evidence" value="ECO:0007669"/>
    <property type="project" value="UniProtKB-KW"/>
</dbReference>
<evidence type="ECO:0000256" key="11">
    <source>
        <dbReference type="ARBA" id="ARBA00023014"/>
    </source>
</evidence>
<dbReference type="Proteomes" id="UP000229056">
    <property type="component" value="Unassembled WGS sequence"/>
</dbReference>
<dbReference type="GO" id="GO:0016491">
    <property type="term" value="F:oxidoreductase activity"/>
    <property type="evidence" value="ECO:0007669"/>
    <property type="project" value="UniProtKB-KW"/>
</dbReference>
<dbReference type="GO" id="GO:0016020">
    <property type="term" value="C:membrane"/>
    <property type="evidence" value="ECO:0007669"/>
    <property type="project" value="UniProtKB-SubCell"/>
</dbReference>
<dbReference type="InterPro" id="IPR017938">
    <property type="entry name" value="Riboflavin_synthase-like_b-brl"/>
</dbReference>
<keyword evidence="3" id="KW-0285">Flavoprotein</keyword>
<accession>A0A2H0W4D7</accession>
<dbReference type="SUPFAM" id="SSF52343">
    <property type="entry name" value="Ferredoxin reductase-like, C-terminal NADP-linked domain"/>
    <property type="match status" value="1"/>
</dbReference>
<feature type="transmembrane region" description="Helical" evidence="13">
    <location>
        <begin position="7"/>
        <end position="28"/>
    </location>
</feature>
<dbReference type="PROSITE" id="PS51384">
    <property type="entry name" value="FAD_FR"/>
    <property type="match status" value="1"/>
</dbReference>
<evidence type="ECO:0000256" key="1">
    <source>
        <dbReference type="ARBA" id="ARBA00001974"/>
    </source>
</evidence>
<evidence type="ECO:0000256" key="9">
    <source>
        <dbReference type="ARBA" id="ARBA00023002"/>
    </source>
</evidence>
<dbReference type="EMBL" id="PEZY01000005">
    <property type="protein sequence ID" value="PIS06226.1"/>
    <property type="molecule type" value="Genomic_DNA"/>
</dbReference>
<evidence type="ECO:0000256" key="7">
    <source>
        <dbReference type="ARBA" id="ARBA00022827"/>
    </source>
</evidence>
<dbReference type="InterPro" id="IPR017927">
    <property type="entry name" value="FAD-bd_FR_type"/>
</dbReference>
<keyword evidence="5" id="KW-0001">2Fe-2S</keyword>
<dbReference type="Gene3D" id="2.40.30.10">
    <property type="entry name" value="Translation factors"/>
    <property type="match status" value="1"/>
</dbReference>
<protein>
    <recommendedName>
        <fullName evidence="14">FAD-binding FR-type domain-containing protein</fullName>
    </recommendedName>
</protein>
<evidence type="ECO:0000256" key="4">
    <source>
        <dbReference type="ARBA" id="ARBA00022692"/>
    </source>
</evidence>
<dbReference type="GO" id="GO:0051537">
    <property type="term" value="F:2 iron, 2 sulfur cluster binding"/>
    <property type="evidence" value="ECO:0007669"/>
    <property type="project" value="UniProtKB-KW"/>
</dbReference>
<keyword evidence="11" id="KW-0411">Iron-sulfur</keyword>
<evidence type="ECO:0000256" key="3">
    <source>
        <dbReference type="ARBA" id="ARBA00022630"/>
    </source>
</evidence>
<dbReference type="InterPro" id="IPR013112">
    <property type="entry name" value="FAD-bd_8"/>
</dbReference>
<reference evidence="16" key="1">
    <citation type="submission" date="2017-09" db="EMBL/GenBank/DDBJ databases">
        <title>Depth-based differentiation of microbial function through sediment-hosted aquifers and enrichment of novel symbionts in the deep terrestrial subsurface.</title>
        <authorList>
            <person name="Probst A.J."/>
            <person name="Ladd B."/>
            <person name="Jarett J.K."/>
            <person name="Geller-Mcgrath D.E."/>
            <person name="Sieber C.M.K."/>
            <person name="Emerson J.B."/>
            <person name="Anantharaman K."/>
            <person name="Thomas B.C."/>
            <person name="Malmstrom R."/>
            <person name="Stieglmeier M."/>
            <person name="Klingl A."/>
            <person name="Woyke T."/>
            <person name="Ryan C.M."/>
            <person name="Banfield J.F."/>
        </authorList>
    </citation>
    <scope>NUCLEOTIDE SEQUENCE [LARGE SCALE GENOMIC DNA]</scope>
</reference>
<dbReference type="InterPro" id="IPR039261">
    <property type="entry name" value="FNR_nucleotide-bd"/>
</dbReference>
<dbReference type="GO" id="GO:0050660">
    <property type="term" value="F:flavin adenine dinucleotide binding"/>
    <property type="evidence" value="ECO:0007669"/>
    <property type="project" value="TreeGrafter"/>
</dbReference>
<keyword evidence="8 13" id="KW-1133">Transmembrane helix</keyword>
<keyword evidence="10" id="KW-0408">Iron</keyword>